<name>A0ACC2GGG3_DALPE</name>
<accession>A0ACC2GGG3</accession>
<protein>
    <submittedName>
        <fullName evidence="1">Uncharacterized protein</fullName>
    </submittedName>
</protein>
<reference evidence="1" key="1">
    <citation type="submission" date="2021-05" db="EMBL/GenBank/DDBJ databases">
        <authorList>
            <person name="Pan Q."/>
            <person name="Jouanno E."/>
            <person name="Zahm M."/>
            <person name="Klopp C."/>
            <person name="Cabau C."/>
            <person name="Louis A."/>
            <person name="Berthelot C."/>
            <person name="Parey E."/>
            <person name="Roest Crollius H."/>
            <person name="Montfort J."/>
            <person name="Robinson-Rechavi M."/>
            <person name="Bouchez O."/>
            <person name="Lampietro C."/>
            <person name="Lopez Roques C."/>
            <person name="Donnadieu C."/>
            <person name="Postlethwait J."/>
            <person name="Bobe J."/>
            <person name="Dillon D."/>
            <person name="Chandos A."/>
            <person name="von Hippel F."/>
            <person name="Guiguen Y."/>
        </authorList>
    </citation>
    <scope>NUCLEOTIDE SEQUENCE</scope>
    <source>
        <strain evidence="1">YG-Jan2019</strain>
    </source>
</reference>
<organism evidence="1 2">
    <name type="scientific">Dallia pectoralis</name>
    <name type="common">Alaska blackfish</name>
    <dbReference type="NCBI Taxonomy" id="75939"/>
    <lineage>
        <taxon>Eukaryota</taxon>
        <taxon>Metazoa</taxon>
        <taxon>Chordata</taxon>
        <taxon>Craniata</taxon>
        <taxon>Vertebrata</taxon>
        <taxon>Euteleostomi</taxon>
        <taxon>Actinopterygii</taxon>
        <taxon>Neopterygii</taxon>
        <taxon>Teleostei</taxon>
        <taxon>Protacanthopterygii</taxon>
        <taxon>Esociformes</taxon>
        <taxon>Umbridae</taxon>
        <taxon>Dallia</taxon>
    </lineage>
</organism>
<comment type="caution">
    <text evidence="1">The sequence shown here is derived from an EMBL/GenBank/DDBJ whole genome shotgun (WGS) entry which is preliminary data.</text>
</comment>
<evidence type="ECO:0000313" key="2">
    <source>
        <dbReference type="Proteomes" id="UP001157502"/>
    </source>
</evidence>
<keyword evidence="2" id="KW-1185">Reference proteome</keyword>
<evidence type="ECO:0000313" key="1">
    <source>
        <dbReference type="EMBL" id="KAJ8002588.1"/>
    </source>
</evidence>
<dbReference type="EMBL" id="CM055740">
    <property type="protein sequence ID" value="KAJ8002588.1"/>
    <property type="molecule type" value="Genomic_DNA"/>
</dbReference>
<dbReference type="Proteomes" id="UP001157502">
    <property type="component" value="Chromosome 13"/>
</dbReference>
<proteinExistence type="predicted"/>
<sequence>MGGRSRRLSVHSYPGPRQTRPYSPGTLLDGWAERGGGKPQISVYPWTNTGKVMVSRLNSVNPFSGATEGDRGRRQLPGDSEAGDTCRHVSRRDITVRVL</sequence>
<gene>
    <name evidence="1" type="ORF">DPEC_G00160460</name>
</gene>